<dbReference type="PANTHER" id="PTHR30619:SF7">
    <property type="entry name" value="BETA-LACTAMASE DOMAIN PROTEIN"/>
    <property type="match status" value="1"/>
</dbReference>
<dbReference type="InterPro" id="IPR052159">
    <property type="entry name" value="Competence_DNA_uptake"/>
</dbReference>
<feature type="compositionally biased region" description="Polar residues" evidence="1">
    <location>
        <begin position="273"/>
        <end position="287"/>
    </location>
</feature>
<dbReference type="PANTHER" id="PTHR30619">
    <property type="entry name" value="DNA INTERNALIZATION/COMPETENCE PROTEIN COMEC/REC2"/>
    <property type="match status" value="1"/>
</dbReference>
<dbReference type="RefSeq" id="WP_022215108.1">
    <property type="nucleotide sequence ID" value="NZ_JBBMEI010000028.1"/>
</dbReference>
<name>A0ABV1ALW1_9FIRM</name>
<gene>
    <name evidence="3" type="ORF">WMO75_10095</name>
</gene>
<feature type="compositionally biased region" description="Polar residues" evidence="1">
    <location>
        <begin position="314"/>
        <end position="333"/>
    </location>
</feature>
<proteinExistence type="predicted"/>
<accession>A0ABV1ALW1</accession>
<dbReference type="Proteomes" id="UP001446032">
    <property type="component" value="Unassembled WGS sequence"/>
</dbReference>
<keyword evidence="4" id="KW-1185">Reference proteome</keyword>
<dbReference type="Gene3D" id="3.60.15.10">
    <property type="entry name" value="Ribonuclease Z/Hydroxyacylglutathione hydrolase-like"/>
    <property type="match status" value="1"/>
</dbReference>
<dbReference type="SUPFAM" id="SSF56281">
    <property type="entry name" value="Metallo-hydrolase/oxidoreductase"/>
    <property type="match status" value="1"/>
</dbReference>
<dbReference type="InterPro" id="IPR035681">
    <property type="entry name" value="ComA-like_MBL"/>
</dbReference>
<feature type="domain" description="Metallo-beta-lactamase" evidence="2">
    <location>
        <begin position="45"/>
        <end position="237"/>
    </location>
</feature>
<evidence type="ECO:0000313" key="3">
    <source>
        <dbReference type="EMBL" id="MEQ2358680.1"/>
    </source>
</evidence>
<reference evidence="3 4" key="1">
    <citation type="submission" date="2024-03" db="EMBL/GenBank/DDBJ databases">
        <title>Human intestinal bacterial collection.</title>
        <authorList>
            <person name="Pauvert C."/>
            <person name="Hitch T.C.A."/>
            <person name="Clavel T."/>
        </authorList>
    </citation>
    <scope>NUCLEOTIDE SEQUENCE [LARGE SCALE GENOMIC DNA]</scope>
    <source>
        <strain evidence="3 4">CLA-AA-H95</strain>
    </source>
</reference>
<evidence type="ECO:0000313" key="4">
    <source>
        <dbReference type="Proteomes" id="UP001446032"/>
    </source>
</evidence>
<sequence length="381" mass="40742">MKKQRKIYTFLLSLLLAFSLLLPGSIVPVEAAGGDMAVHFIDVGQGLAILVQSGGENLLYDGGNRSHADEVVQYLKNQEVETIDYMISSHYDEDHLGGLVKCLDNFEVDHVLGSDYVHTSDLFNTFMNTATANAITVEYPAVGDTYEFGTGSFTVMAPSGISKNSNDNSVVIRLVNGDNSFMFMGDAEETSEQDMISTGMNLDCDVLCLGHHGSASSTSWDLLEASTPSWAVVSCGKGNSYGHPTAETMGKLSDMDIPVFRTDDQGTVIAVSDGSTISWNQEPCNDYSSGDESTGSSSGSSDASTGSGVRYSGWSDSSQISDNSTETADTTDTQGAMVWISATGSKYHSIPNCGNMNPDNARQESESQALSEGYEACKKCW</sequence>
<feature type="region of interest" description="Disordered" evidence="1">
    <location>
        <begin position="272"/>
        <end position="333"/>
    </location>
</feature>
<dbReference type="InterPro" id="IPR036866">
    <property type="entry name" value="RibonucZ/Hydroxyglut_hydro"/>
</dbReference>
<dbReference type="EMBL" id="JBBMEI010000028">
    <property type="protein sequence ID" value="MEQ2358680.1"/>
    <property type="molecule type" value="Genomic_DNA"/>
</dbReference>
<dbReference type="SMART" id="SM00849">
    <property type="entry name" value="Lactamase_B"/>
    <property type="match status" value="1"/>
</dbReference>
<comment type="caution">
    <text evidence="3">The sequence shown here is derived from an EMBL/GenBank/DDBJ whole genome shotgun (WGS) entry which is preliminary data.</text>
</comment>
<protein>
    <submittedName>
        <fullName evidence="3">MBL fold metallo-hydrolase</fullName>
    </submittedName>
</protein>
<evidence type="ECO:0000259" key="2">
    <source>
        <dbReference type="SMART" id="SM00849"/>
    </source>
</evidence>
<dbReference type="CDD" id="cd07731">
    <property type="entry name" value="ComA-like_MBL-fold"/>
    <property type="match status" value="1"/>
</dbReference>
<dbReference type="Pfam" id="PF00753">
    <property type="entry name" value="Lactamase_B"/>
    <property type="match status" value="1"/>
</dbReference>
<dbReference type="InterPro" id="IPR001279">
    <property type="entry name" value="Metallo-B-lactamas"/>
</dbReference>
<feature type="compositionally biased region" description="Low complexity" evidence="1">
    <location>
        <begin position="288"/>
        <end position="308"/>
    </location>
</feature>
<organism evidence="3 4">
    <name type="scientific">Blautia intestinihominis</name>
    <dbReference type="NCBI Taxonomy" id="3133152"/>
    <lineage>
        <taxon>Bacteria</taxon>
        <taxon>Bacillati</taxon>
        <taxon>Bacillota</taxon>
        <taxon>Clostridia</taxon>
        <taxon>Lachnospirales</taxon>
        <taxon>Lachnospiraceae</taxon>
        <taxon>Blautia</taxon>
    </lineage>
</organism>
<evidence type="ECO:0000256" key="1">
    <source>
        <dbReference type="SAM" id="MobiDB-lite"/>
    </source>
</evidence>